<evidence type="ECO:0000313" key="3">
    <source>
        <dbReference type="EMBL" id="CAB5219654.1"/>
    </source>
</evidence>
<accession>A0A6J5KMX4</accession>
<name>A0A6J5KMX4_9CAUD</name>
<evidence type="ECO:0000313" key="2">
    <source>
        <dbReference type="EMBL" id="CAB4124012.1"/>
    </source>
</evidence>
<dbReference type="InterPro" id="IPR056908">
    <property type="entry name" value="Gp80-like"/>
</dbReference>
<proteinExistence type="predicted"/>
<protein>
    <submittedName>
        <fullName evidence="1">Uncharacterized protein</fullName>
    </submittedName>
</protein>
<dbReference type="EMBL" id="LR796152">
    <property type="protein sequence ID" value="CAB4122177.1"/>
    <property type="molecule type" value="Genomic_DNA"/>
</dbReference>
<evidence type="ECO:0000313" key="1">
    <source>
        <dbReference type="EMBL" id="CAB4122177.1"/>
    </source>
</evidence>
<dbReference type="EMBL" id="LR798268">
    <property type="protein sequence ID" value="CAB5219654.1"/>
    <property type="molecule type" value="Genomic_DNA"/>
</dbReference>
<reference evidence="1" key="1">
    <citation type="submission" date="2020-04" db="EMBL/GenBank/DDBJ databases">
        <authorList>
            <person name="Chiriac C."/>
            <person name="Salcher M."/>
            <person name="Ghai R."/>
            <person name="Kavagutti S V."/>
        </authorList>
    </citation>
    <scope>NUCLEOTIDE SEQUENCE</scope>
</reference>
<sequence>MAAMSDYLENKLIDQIFRGQAYSFPTTLYVGLLTATPSDTGGGTEVSGGSYARVGITASLANWAGTQAAASTVASSGVTGTTSNNGAITFPAPTASWGSVTSFGIYDASSGGNLLFWGALTTAKTVNNGDAAPAFSAAALSIQIDN</sequence>
<dbReference type="Pfam" id="PF23140">
    <property type="entry name" value="Gp80"/>
    <property type="match status" value="1"/>
</dbReference>
<gene>
    <name evidence="3" type="ORF">UFOVP220_116</name>
    <name evidence="1" type="ORF">UFOVP26_110</name>
    <name evidence="2" type="ORF">UFOVP44_125</name>
</gene>
<organism evidence="1">
    <name type="scientific">uncultured Caudovirales phage</name>
    <dbReference type="NCBI Taxonomy" id="2100421"/>
    <lineage>
        <taxon>Viruses</taxon>
        <taxon>Duplodnaviria</taxon>
        <taxon>Heunggongvirae</taxon>
        <taxon>Uroviricota</taxon>
        <taxon>Caudoviricetes</taxon>
        <taxon>Peduoviridae</taxon>
        <taxon>Maltschvirus</taxon>
        <taxon>Maltschvirus maltsch</taxon>
    </lineage>
</organism>
<dbReference type="EMBL" id="LR796176">
    <property type="protein sequence ID" value="CAB4124012.1"/>
    <property type="molecule type" value="Genomic_DNA"/>
</dbReference>